<evidence type="ECO:0000256" key="6">
    <source>
        <dbReference type="ARBA" id="ARBA00022840"/>
    </source>
</evidence>
<keyword evidence="6" id="KW-0067">ATP-binding</keyword>
<dbReference type="InterPro" id="IPR045851">
    <property type="entry name" value="AMP-bd_C_sf"/>
</dbReference>
<dbReference type="FunFam" id="3.30.300.30:FF:000007">
    <property type="entry name" value="4-coumarate--CoA ligase 2"/>
    <property type="match status" value="1"/>
</dbReference>
<keyword evidence="9" id="KW-0599">Photoprotein</keyword>
<comment type="caution">
    <text evidence="13">The sequence shown here is derived from an EMBL/GenBank/DDBJ whole genome shotgun (WGS) entry which is preliminary data.</text>
</comment>
<dbReference type="Pfam" id="PF00501">
    <property type="entry name" value="AMP-binding"/>
    <property type="match status" value="1"/>
</dbReference>
<dbReference type="CDD" id="cd05911">
    <property type="entry name" value="Firefly_Luc_like"/>
    <property type="match status" value="1"/>
</dbReference>
<dbReference type="FunFam" id="3.40.50.12780:FF:000003">
    <property type="entry name" value="Long-chain-fatty-acid--CoA ligase FadD"/>
    <property type="match status" value="1"/>
</dbReference>
<dbReference type="GO" id="GO:0005777">
    <property type="term" value="C:peroxisome"/>
    <property type="evidence" value="ECO:0007669"/>
    <property type="project" value="UniProtKB-SubCell"/>
</dbReference>
<evidence type="ECO:0000256" key="3">
    <source>
        <dbReference type="ARBA" id="ARBA00012532"/>
    </source>
</evidence>
<evidence type="ECO:0000256" key="7">
    <source>
        <dbReference type="ARBA" id="ARBA00023140"/>
    </source>
</evidence>
<keyword evidence="14" id="KW-1185">Reference proteome</keyword>
<dbReference type="AlphaFoldDB" id="A0A6A4W6S5"/>
<sequence>MRSLSLCRRLSTASVRQGVFRSHAEDIPLADRPIFEMIWGRRHRWENRTAYVCGVTEKSFTYNETYRNVLRFSDALDKRGYKHGDVVAACLPNCVEMPVTVHGCAARGITTTTLNPLYTEDDIVRQLEISDAQAVVAHPLLLPTVRAAAARVPTVREVIVSGQDSAPEGVSSFEELLRQGREQTPTVDIDMKKDPVLLLFSSGTTGLPKGVIQTNYCLGSNLLQATSEDFAWEVPGEERFLGVLPTFHTFGMFLYVFKSLITGASTTLLPRFEPEMFVNALTKYRPTALHLVPPLVTFLANSPTVTAETLSSLKVIFCGAAPLGPALIQRVLQKIDTATFIEGYGMTESSPVVSFSSISKGSRYGSCGVLLPNTELKVIAVDDGRVLDLGESGEICVRGPQVMPGYYKNPEATAATIDQEGWLHTGDVGYCDKDGFLFIVDRVKELIKYKGFQVAPAMLEDMLRKHAGVADAAVIGVPDEEAGELPRAYVVTSDPAITEQELADFVNAKVNTYYQLRGGVHIIDAIPKNASGKTMRRDLRERAIRELEEASAAQTTA</sequence>
<evidence type="ECO:0000256" key="5">
    <source>
        <dbReference type="ARBA" id="ARBA00022741"/>
    </source>
</evidence>
<feature type="domain" description="AMP-binding enzyme C-terminal" evidence="12">
    <location>
        <begin position="459"/>
        <end position="533"/>
    </location>
</feature>
<dbReference type="Proteomes" id="UP000440578">
    <property type="component" value="Unassembled WGS sequence"/>
</dbReference>
<organism evidence="13 14">
    <name type="scientific">Amphibalanus amphitrite</name>
    <name type="common">Striped barnacle</name>
    <name type="synonym">Balanus amphitrite</name>
    <dbReference type="NCBI Taxonomy" id="1232801"/>
    <lineage>
        <taxon>Eukaryota</taxon>
        <taxon>Metazoa</taxon>
        <taxon>Ecdysozoa</taxon>
        <taxon>Arthropoda</taxon>
        <taxon>Crustacea</taxon>
        <taxon>Multicrustacea</taxon>
        <taxon>Cirripedia</taxon>
        <taxon>Thoracica</taxon>
        <taxon>Thoracicalcarea</taxon>
        <taxon>Balanomorpha</taxon>
        <taxon>Balanoidea</taxon>
        <taxon>Balanidae</taxon>
        <taxon>Amphibalaninae</taxon>
        <taxon>Amphibalanus</taxon>
    </lineage>
</organism>
<keyword evidence="8" id="KW-0455">Luminescence</keyword>
<evidence type="ECO:0000259" key="12">
    <source>
        <dbReference type="Pfam" id="PF13193"/>
    </source>
</evidence>
<dbReference type="EMBL" id="VIIS01001368">
    <property type="protein sequence ID" value="KAF0299381.1"/>
    <property type="molecule type" value="Genomic_DNA"/>
</dbReference>
<dbReference type="PROSITE" id="PS00455">
    <property type="entry name" value="AMP_BINDING"/>
    <property type="match status" value="1"/>
</dbReference>
<dbReference type="Gene3D" id="2.30.38.10">
    <property type="entry name" value="Luciferase, Domain 3"/>
    <property type="match status" value="1"/>
</dbReference>
<dbReference type="SUPFAM" id="SSF56801">
    <property type="entry name" value="Acetyl-CoA synthetase-like"/>
    <property type="match status" value="1"/>
</dbReference>
<evidence type="ECO:0000256" key="2">
    <source>
        <dbReference type="ARBA" id="ARBA00006432"/>
    </source>
</evidence>
<accession>A0A6A4W6S5</accession>
<keyword evidence="13" id="KW-0436">Ligase</keyword>
<dbReference type="EMBL" id="VIIS01001368">
    <property type="protein sequence ID" value="KAF0299380.1"/>
    <property type="molecule type" value="Genomic_DNA"/>
</dbReference>
<comment type="similarity">
    <text evidence="2">Belongs to the ATP-dependent AMP-binding enzyme family.</text>
</comment>
<keyword evidence="7" id="KW-0576">Peroxisome</keyword>
<dbReference type="EC" id="1.13.12.7" evidence="3"/>
<dbReference type="GO" id="GO:0008218">
    <property type="term" value="P:bioluminescence"/>
    <property type="evidence" value="ECO:0007669"/>
    <property type="project" value="UniProtKB-KW"/>
</dbReference>
<evidence type="ECO:0000259" key="11">
    <source>
        <dbReference type="Pfam" id="PF00501"/>
    </source>
</evidence>
<dbReference type="InterPro" id="IPR025110">
    <property type="entry name" value="AMP-bd_C"/>
</dbReference>
<gene>
    <name evidence="13" type="primary">4CL2_1</name>
    <name evidence="13" type="ORF">FJT64_027831</name>
</gene>
<dbReference type="Pfam" id="PF13193">
    <property type="entry name" value="AMP-binding_C"/>
    <property type="match status" value="1"/>
</dbReference>
<evidence type="ECO:0000313" key="13">
    <source>
        <dbReference type="EMBL" id="KAF0299380.1"/>
    </source>
</evidence>
<keyword evidence="5" id="KW-0547">Nucleotide-binding</keyword>
<dbReference type="PANTHER" id="PTHR24096">
    <property type="entry name" value="LONG-CHAIN-FATTY-ACID--COA LIGASE"/>
    <property type="match status" value="1"/>
</dbReference>
<reference evidence="13 14" key="1">
    <citation type="submission" date="2019-07" db="EMBL/GenBank/DDBJ databases">
        <title>Draft genome assembly of a fouling barnacle, Amphibalanus amphitrite (Darwin, 1854): The first reference genome for Thecostraca.</title>
        <authorList>
            <person name="Kim W."/>
        </authorList>
    </citation>
    <scope>NUCLEOTIDE SEQUENCE [LARGE SCALE GENOMIC DNA]</scope>
    <source>
        <strain evidence="13">SNU_AA5</strain>
        <tissue evidence="13">Soma without cirri and trophi</tissue>
    </source>
</reference>
<name>A0A6A4W6S5_AMPAM</name>
<dbReference type="InterPro" id="IPR000873">
    <property type="entry name" value="AMP-dep_synth/lig_dom"/>
</dbReference>
<dbReference type="InterPro" id="IPR020845">
    <property type="entry name" value="AMP-binding_CS"/>
</dbReference>
<dbReference type="GO" id="GO:0005524">
    <property type="term" value="F:ATP binding"/>
    <property type="evidence" value="ECO:0007669"/>
    <property type="project" value="UniProtKB-KW"/>
</dbReference>
<evidence type="ECO:0000256" key="4">
    <source>
        <dbReference type="ARBA" id="ARBA00019043"/>
    </source>
</evidence>
<feature type="domain" description="AMP-dependent synthetase/ligase" evidence="11">
    <location>
        <begin position="43"/>
        <end position="407"/>
    </location>
</feature>
<comment type="subcellular location">
    <subcellularLocation>
        <location evidence="1">Peroxisome</location>
    </subcellularLocation>
</comment>
<evidence type="ECO:0000256" key="1">
    <source>
        <dbReference type="ARBA" id="ARBA00004275"/>
    </source>
</evidence>
<protein>
    <recommendedName>
        <fullName evidence="4">Luciferin 4-monooxygenase</fullName>
        <ecNumber evidence="3">1.13.12.7</ecNumber>
    </recommendedName>
</protein>
<dbReference type="PANTHER" id="PTHR24096:SF422">
    <property type="entry name" value="BCDNA.GH02901"/>
    <property type="match status" value="1"/>
</dbReference>
<evidence type="ECO:0000313" key="14">
    <source>
        <dbReference type="Proteomes" id="UP000440578"/>
    </source>
</evidence>
<dbReference type="OrthoDB" id="10253869at2759"/>
<dbReference type="GO" id="GO:0016405">
    <property type="term" value="F:CoA-ligase activity"/>
    <property type="evidence" value="ECO:0007669"/>
    <property type="project" value="TreeGrafter"/>
</dbReference>
<dbReference type="Gene3D" id="3.30.300.30">
    <property type="match status" value="1"/>
</dbReference>
<evidence type="ECO:0000256" key="8">
    <source>
        <dbReference type="ARBA" id="ARBA00023223"/>
    </source>
</evidence>
<comment type="catalytic activity">
    <reaction evidence="10">
        <text>firefly D-luciferin + ATP + O2 = firefly oxyluciferin + hnu + AMP + CO2 + diphosphate</text>
        <dbReference type="Rhea" id="RHEA:10732"/>
        <dbReference type="ChEBI" id="CHEBI:15379"/>
        <dbReference type="ChEBI" id="CHEBI:16526"/>
        <dbReference type="ChEBI" id="CHEBI:16792"/>
        <dbReference type="ChEBI" id="CHEBI:30212"/>
        <dbReference type="ChEBI" id="CHEBI:30616"/>
        <dbReference type="ChEBI" id="CHEBI:33019"/>
        <dbReference type="ChEBI" id="CHEBI:58038"/>
        <dbReference type="ChEBI" id="CHEBI:456215"/>
        <dbReference type="EC" id="1.13.12.7"/>
    </reaction>
</comment>
<dbReference type="Gene3D" id="3.40.50.980">
    <property type="match status" value="2"/>
</dbReference>
<evidence type="ECO:0000256" key="10">
    <source>
        <dbReference type="ARBA" id="ARBA00048497"/>
    </source>
</evidence>
<proteinExistence type="inferred from homology"/>
<evidence type="ECO:0000256" key="9">
    <source>
        <dbReference type="ARBA" id="ARBA00023262"/>
    </source>
</evidence>